<dbReference type="PROSITE" id="PS00027">
    <property type="entry name" value="HOMEOBOX_1"/>
    <property type="match status" value="1"/>
</dbReference>
<feature type="region of interest" description="Disordered" evidence="13">
    <location>
        <begin position="135"/>
        <end position="178"/>
    </location>
</feature>
<evidence type="ECO:0000256" key="12">
    <source>
        <dbReference type="RuleBase" id="RU000682"/>
    </source>
</evidence>
<comment type="subcellular location">
    <subcellularLocation>
        <location evidence="1 10 12">Nucleus</location>
    </subcellularLocation>
</comment>
<feature type="domain" description="LIM zinc-binding" evidence="14">
    <location>
        <begin position="10"/>
        <end position="71"/>
    </location>
</feature>
<dbReference type="GO" id="GO:0005634">
    <property type="term" value="C:nucleus"/>
    <property type="evidence" value="ECO:0007669"/>
    <property type="project" value="UniProtKB-SubCell"/>
</dbReference>
<dbReference type="GO" id="GO:0046872">
    <property type="term" value="F:metal ion binding"/>
    <property type="evidence" value="ECO:0007669"/>
    <property type="project" value="UniProtKB-KW"/>
</dbReference>
<evidence type="ECO:0000259" key="14">
    <source>
        <dbReference type="PROSITE" id="PS50023"/>
    </source>
</evidence>
<feature type="non-terminal residue" evidence="16">
    <location>
        <position position="330"/>
    </location>
</feature>
<feature type="compositionally biased region" description="Basic residues" evidence="13">
    <location>
        <begin position="135"/>
        <end position="144"/>
    </location>
</feature>
<dbReference type="InterPro" id="IPR001781">
    <property type="entry name" value="Znf_LIM"/>
</dbReference>
<dbReference type="InterPro" id="IPR050453">
    <property type="entry name" value="LIM_Homeobox_TF"/>
</dbReference>
<dbReference type="SUPFAM" id="SSF46689">
    <property type="entry name" value="Homeodomain-like"/>
    <property type="match status" value="1"/>
</dbReference>
<evidence type="ECO:0000256" key="5">
    <source>
        <dbReference type="ARBA" id="ARBA00023038"/>
    </source>
</evidence>
<feature type="non-terminal residue" evidence="16">
    <location>
        <position position="1"/>
    </location>
</feature>
<dbReference type="PROSITE" id="PS50023">
    <property type="entry name" value="LIM_DOMAIN_2"/>
    <property type="match status" value="2"/>
</dbReference>
<keyword evidence="3" id="KW-0677">Repeat</keyword>
<proteinExistence type="predicted"/>
<dbReference type="GO" id="GO:0000981">
    <property type="term" value="F:DNA-binding transcription factor activity, RNA polymerase II-specific"/>
    <property type="evidence" value="ECO:0007669"/>
    <property type="project" value="InterPro"/>
</dbReference>
<evidence type="ECO:0000256" key="7">
    <source>
        <dbReference type="ARBA" id="ARBA00023155"/>
    </source>
</evidence>
<dbReference type="SMART" id="SM00389">
    <property type="entry name" value="HOX"/>
    <property type="match status" value="1"/>
</dbReference>
<evidence type="ECO:0000256" key="2">
    <source>
        <dbReference type="ARBA" id="ARBA00022723"/>
    </source>
</evidence>
<dbReference type="GO" id="GO:0030182">
    <property type="term" value="P:neuron differentiation"/>
    <property type="evidence" value="ECO:0007669"/>
    <property type="project" value="TreeGrafter"/>
</dbReference>
<organism evidence="16 17">
    <name type="scientific">Scleropages formosus</name>
    <name type="common">Asian bonytongue</name>
    <name type="synonym">Osteoglossum formosum</name>
    <dbReference type="NCBI Taxonomy" id="113540"/>
    <lineage>
        <taxon>Eukaryota</taxon>
        <taxon>Metazoa</taxon>
        <taxon>Chordata</taxon>
        <taxon>Craniata</taxon>
        <taxon>Vertebrata</taxon>
        <taxon>Euteleostomi</taxon>
        <taxon>Actinopterygii</taxon>
        <taxon>Neopterygii</taxon>
        <taxon>Teleostei</taxon>
        <taxon>Osteoglossocephala</taxon>
        <taxon>Osteoglossomorpha</taxon>
        <taxon>Osteoglossiformes</taxon>
        <taxon>Osteoglossidae</taxon>
        <taxon>Scleropages</taxon>
    </lineage>
</organism>
<dbReference type="InterPro" id="IPR009057">
    <property type="entry name" value="Homeodomain-like_sf"/>
</dbReference>
<evidence type="ECO:0000256" key="3">
    <source>
        <dbReference type="ARBA" id="ARBA00022737"/>
    </source>
</evidence>
<evidence type="ECO:0000256" key="4">
    <source>
        <dbReference type="ARBA" id="ARBA00022833"/>
    </source>
</evidence>
<dbReference type="Pfam" id="PF00046">
    <property type="entry name" value="Homeodomain"/>
    <property type="match status" value="1"/>
</dbReference>
<evidence type="ECO:0000313" key="17">
    <source>
        <dbReference type="Proteomes" id="UP000034805"/>
    </source>
</evidence>
<dbReference type="GO" id="GO:0000977">
    <property type="term" value="F:RNA polymerase II transcription regulatory region sequence-specific DNA binding"/>
    <property type="evidence" value="ECO:0007669"/>
    <property type="project" value="TreeGrafter"/>
</dbReference>
<evidence type="ECO:0000256" key="10">
    <source>
        <dbReference type="PROSITE-ProRule" id="PRU00108"/>
    </source>
</evidence>
<dbReference type="Proteomes" id="UP000034805">
    <property type="component" value="Unassembled WGS sequence"/>
</dbReference>
<evidence type="ECO:0000256" key="9">
    <source>
        <dbReference type="ARBA" id="ARBA00040534"/>
    </source>
</evidence>
<dbReference type="Gene3D" id="1.10.10.60">
    <property type="entry name" value="Homeodomain-like"/>
    <property type="match status" value="1"/>
</dbReference>
<sequence>SSAALTSGPMLCGGCGRRVCDRFVLFAAGHMWHEACLRCSLCQCELQAHPSLYCRDGRIYCQQDYCRLFSVGRCARCSQPIPSSALVMRSGPLAFHPRCFTCQECNVALMPGNLYCMQGNTLYCQAHSHASTRTHTLHPQRFPHTKREADTGEGEETASSPEPRLEEGAAGGGSKGRAKRIRTCFRSEQLRAMESYFALKHNPDGKDWSCLSHRTGLPKRVLQVWFQNARAKLRRTLSTDESQSASLTVPPTDVTATSPASIATSRLSKTFSTSTIDELELSLITAPLEDTPQSPTQQPQGCKDSFYLDCNIQASHNLVMTFNFGESVIK</sequence>
<feature type="domain" description="Homeobox" evidence="15">
    <location>
        <begin position="176"/>
        <end position="236"/>
    </location>
</feature>
<evidence type="ECO:0000256" key="11">
    <source>
        <dbReference type="PROSITE-ProRule" id="PRU00125"/>
    </source>
</evidence>
<dbReference type="STRING" id="113540.ENSSFOP00015028380"/>
<reference evidence="16 17" key="1">
    <citation type="submission" date="2015-08" db="EMBL/GenBank/DDBJ databases">
        <title>The genome of the Asian arowana (Scleropages formosus).</title>
        <authorList>
            <person name="Tan M.H."/>
            <person name="Gan H.M."/>
            <person name="Croft L.J."/>
            <person name="Austin C.M."/>
        </authorList>
    </citation>
    <scope>NUCLEOTIDE SEQUENCE [LARGE SCALE GENOMIC DNA]</scope>
    <source>
        <strain evidence="16">Aro1</strain>
    </source>
</reference>
<dbReference type="Pfam" id="PF00412">
    <property type="entry name" value="LIM"/>
    <property type="match status" value="2"/>
</dbReference>
<protein>
    <recommendedName>
        <fullName evidence="9">LIM/homeobox protein Lhx9</fullName>
    </recommendedName>
</protein>
<accession>A0A0P7UXD8</accession>
<dbReference type="SUPFAM" id="SSF57716">
    <property type="entry name" value="Glucocorticoid receptor-like (DNA-binding domain)"/>
    <property type="match status" value="2"/>
</dbReference>
<evidence type="ECO:0000313" key="16">
    <source>
        <dbReference type="EMBL" id="KPP74770.1"/>
    </source>
</evidence>
<dbReference type="PANTHER" id="PTHR24208">
    <property type="entry name" value="LIM/HOMEOBOX PROTEIN LHX"/>
    <property type="match status" value="1"/>
</dbReference>
<keyword evidence="2 11" id="KW-0479">Metal-binding</keyword>
<keyword evidence="4 11" id="KW-0862">Zinc</keyword>
<keyword evidence="8 10" id="KW-0539">Nucleus</keyword>
<dbReference type="FunFam" id="1.10.10.60:FF:000027">
    <property type="entry name" value="LIM/homeobox protein Lhx9"/>
    <property type="match status" value="1"/>
</dbReference>
<dbReference type="PROSITE" id="PS50071">
    <property type="entry name" value="HOMEOBOX_2"/>
    <property type="match status" value="1"/>
</dbReference>
<feature type="domain" description="LIM zinc-binding" evidence="14">
    <location>
        <begin position="72"/>
        <end position="134"/>
    </location>
</feature>
<gene>
    <name evidence="16" type="ORF">Z043_106041</name>
</gene>
<feature type="compositionally biased region" description="Polar residues" evidence="13">
    <location>
        <begin position="239"/>
        <end position="256"/>
    </location>
</feature>
<dbReference type="PANTHER" id="PTHR24208:SF95">
    <property type="entry name" value="LIM_HOMEOBOX PROTEIN LHX9"/>
    <property type="match status" value="1"/>
</dbReference>
<dbReference type="SMART" id="SM00132">
    <property type="entry name" value="LIM"/>
    <property type="match status" value="2"/>
</dbReference>
<evidence type="ECO:0000259" key="15">
    <source>
        <dbReference type="PROSITE" id="PS50071"/>
    </source>
</evidence>
<dbReference type="InterPro" id="IPR001356">
    <property type="entry name" value="HD"/>
</dbReference>
<feature type="DNA-binding region" description="Homeobox" evidence="10">
    <location>
        <begin position="178"/>
        <end position="237"/>
    </location>
</feature>
<evidence type="ECO:0000256" key="13">
    <source>
        <dbReference type="SAM" id="MobiDB-lite"/>
    </source>
</evidence>
<feature type="region of interest" description="Disordered" evidence="13">
    <location>
        <begin position="237"/>
        <end position="256"/>
    </location>
</feature>
<evidence type="ECO:0000256" key="8">
    <source>
        <dbReference type="ARBA" id="ARBA00023242"/>
    </source>
</evidence>
<dbReference type="AlphaFoldDB" id="A0A0P7UXD8"/>
<evidence type="ECO:0000256" key="1">
    <source>
        <dbReference type="ARBA" id="ARBA00004123"/>
    </source>
</evidence>
<dbReference type="EMBL" id="JARO02001667">
    <property type="protein sequence ID" value="KPP74770.1"/>
    <property type="molecule type" value="Genomic_DNA"/>
</dbReference>
<dbReference type="InterPro" id="IPR017970">
    <property type="entry name" value="Homeobox_CS"/>
</dbReference>
<evidence type="ECO:0000256" key="6">
    <source>
        <dbReference type="ARBA" id="ARBA00023125"/>
    </source>
</evidence>
<keyword evidence="5 11" id="KW-0440">LIM domain</keyword>
<comment type="caution">
    <text evidence="16">The sequence shown here is derived from an EMBL/GenBank/DDBJ whole genome shotgun (WGS) entry which is preliminary data.</text>
</comment>
<dbReference type="CDD" id="cd00086">
    <property type="entry name" value="homeodomain"/>
    <property type="match status" value="1"/>
</dbReference>
<keyword evidence="7 10" id="KW-0371">Homeobox</keyword>
<dbReference type="PROSITE" id="PS00478">
    <property type="entry name" value="LIM_DOMAIN_1"/>
    <property type="match status" value="2"/>
</dbReference>
<name>A0A0P7UXD8_SCLFO</name>
<keyword evidence="6 10" id="KW-0238">DNA-binding</keyword>
<dbReference type="Gene3D" id="2.10.110.10">
    <property type="entry name" value="Cysteine Rich Protein"/>
    <property type="match status" value="2"/>
</dbReference>